<keyword evidence="2" id="KW-1185">Reference proteome</keyword>
<dbReference type="GO" id="GO:0003676">
    <property type="term" value="F:nucleic acid binding"/>
    <property type="evidence" value="ECO:0007669"/>
    <property type="project" value="InterPro"/>
</dbReference>
<organism evidence="1 2">
    <name type="scientific">Trichonephila clavata</name>
    <name type="common">Joro spider</name>
    <name type="synonym">Nephila clavata</name>
    <dbReference type="NCBI Taxonomy" id="2740835"/>
    <lineage>
        <taxon>Eukaryota</taxon>
        <taxon>Metazoa</taxon>
        <taxon>Ecdysozoa</taxon>
        <taxon>Arthropoda</taxon>
        <taxon>Chelicerata</taxon>
        <taxon>Arachnida</taxon>
        <taxon>Araneae</taxon>
        <taxon>Araneomorphae</taxon>
        <taxon>Entelegynae</taxon>
        <taxon>Araneoidea</taxon>
        <taxon>Nephilidae</taxon>
        <taxon>Trichonephila</taxon>
    </lineage>
</organism>
<dbReference type="AlphaFoldDB" id="A0A8X6L6Z6"/>
<dbReference type="Proteomes" id="UP000887116">
    <property type="component" value="Unassembled WGS sequence"/>
</dbReference>
<dbReference type="EMBL" id="BMAO01004881">
    <property type="protein sequence ID" value="GFQ97636.1"/>
    <property type="molecule type" value="Genomic_DNA"/>
</dbReference>
<dbReference type="InterPro" id="IPR036397">
    <property type="entry name" value="RNaseH_sf"/>
</dbReference>
<reference evidence="1" key="1">
    <citation type="submission" date="2020-07" db="EMBL/GenBank/DDBJ databases">
        <title>Multicomponent nature underlies the extraordinary mechanical properties of spider dragline silk.</title>
        <authorList>
            <person name="Kono N."/>
            <person name="Nakamura H."/>
            <person name="Mori M."/>
            <person name="Yoshida Y."/>
            <person name="Ohtoshi R."/>
            <person name="Malay A.D."/>
            <person name="Moran D.A.P."/>
            <person name="Tomita M."/>
            <person name="Numata K."/>
            <person name="Arakawa K."/>
        </authorList>
    </citation>
    <scope>NUCLEOTIDE SEQUENCE</scope>
</reference>
<accession>A0A8X6L6Z6</accession>
<dbReference type="OrthoDB" id="8189655at2759"/>
<protein>
    <submittedName>
        <fullName evidence="1">Transposase</fullName>
    </submittedName>
</protein>
<name>A0A8X6L6Z6_TRICU</name>
<dbReference type="Gene3D" id="3.30.420.10">
    <property type="entry name" value="Ribonuclease H-like superfamily/Ribonuclease H"/>
    <property type="match status" value="1"/>
</dbReference>
<gene>
    <name evidence="1" type="primary">RF55_14626</name>
    <name evidence="1" type="ORF">TNCT_101411</name>
</gene>
<dbReference type="PANTHER" id="PTHR46060:SF1">
    <property type="entry name" value="MARINER MOS1 TRANSPOSASE-LIKE PROTEIN"/>
    <property type="match status" value="1"/>
</dbReference>
<evidence type="ECO:0000313" key="2">
    <source>
        <dbReference type="Proteomes" id="UP000887116"/>
    </source>
</evidence>
<comment type="caution">
    <text evidence="1">The sequence shown here is derived from an EMBL/GenBank/DDBJ whole genome shotgun (WGS) entry which is preliminary data.</text>
</comment>
<dbReference type="InterPro" id="IPR052709">
    <property type="entry name" value="Transposase-MT_Hybrid"/>
</dbReference>
<evidence type="ECO:0000313" key="1">
    <source>
        <dbReference type="EMBL" id="GFQ97636.1"/>
    </source>
</evidence>
<dbReference type="Pfam" id="PF01359">
    <property type="entry name" value="Transposase_1"/>
    <property type="match status" value="1"/>
</dbReference>
<proteinExistence type="predicted"/>
<dbReference type="PANTHER" id="PTHR46060">
    <property type="entry name" value="MARINER MOS1 TRANSPOSASE-LIKE PROTEIN"/>
    <property type="match status" value="1"/>
</dbReference>
<dbReference type="InterPro" id="IPR001888">
    <property type="entry name" value="Transposase_1"/>
</dbReference>
<sequence>MGFALDFLTRYTEAVDEFLDHIVTGDETWAYHHTPESKQQSMQWRPSNSPKAKKCKISISAKKIMASVFWNRQGILLLKFMPPGTIINAAAYC</sequence>